<dbReference type="EMBL" id="GL832963">
    <property type="protein sequence ID" value="EGD83456.1"/>
    <property type="molecule type" value="Genomic_DNA"/>
</dbReference>
<feature type="binding site" evidence="6">
    <location>
        <position position="57"/>
    </location>
    <ligand>
        <name>substrate</name>
    </ligand>
</feature>
<dbReference type="Pfam" id="PF01812">
    <property type="entry name" value="5-FTHF_cyc-lig"/>
    <property type="match status" value="1"/>
</dbReference>
<keyword evidence="9" id="KW-1185">Reference proteome</keyword>
<evidence type="ECO:0000256" key="1">
    <source>
        <dbReference type="ARBA" id="ARBA00010638"/>
    </source>
</evidence>
<dbReference type="STRING" id="946362.F2U7N9"/>
<dbReference type="GO" id="GO:0009396">
    <property type="term" value="P:folic acid-containing compound biosynthetic process"/>
    <property type="evidence" value="ECO:0007669"/>
    <property type="project" value="TreeGrafter"/>
</dbReference>
<evidence type="ECO:0000256" key="2">
    <source>
        <dbReference type="ARBA" id="ARBA00022741"/>
    </source>
</evidence>
<evidence type="ECO:0000256" key="5">
    <source>
        <dbReference type="ARBA" id="ARBA00038966"/>
    </source>
</evidence>
<keyword evidence="3 6" id="KW-0067">ATP-binding</keyword>
<dbReference type="EC" id="6.3.3.2" evidence="5 7"/>
<evidence type="ECO:0000313" key="8">
    <source>
        <dbReference type="EMBL" id="EGD83456.1"/>
    </source>
</evidence>
<dbReference type="GeneID" id="16075538"/>
<dbReference type="KEGG" id="sre:PTSG_12124"/>
<feature type="binding site" evidence="6">
    <location>
        <begin position="144"/>
        <end position="152"/>
    </location>
    <ligand>
        <name>ATP</name>
        <dbReference type="ChEBI" id="CHEBI:30616"/>
    </ligand>
</feature>
<dbReference type="InParanoid" id="F2U7N9"/>
<dbReference type="OrthoDB" id="2015992at2759"/>
<dbReference type="GO" id="GO:0035999">
    <property type="term" value="P:tetrahydrofolate interconversion"/>
    <property type="evidence" value="ECO:0007669"/>
    <property type="project" value="TreeGrafter"/>
</dbReference>
<protein>
    <recommendedName>
        <fullName evidence="5 7">5-formyltetrahydrofolate cyclo-ligase</fullName>
        <ecNumber evidence="5 7">6.3.3.2</ecNumber>
    </recommendedName>
</protein>
<dbReference type="PIRSF" id="PIRSF006806">
    <property type="entry name" value="FTHF_cligase"/>
    <property type="match status" value="1"/>
</dbReference>
<comment type="cofactor">
    <cofactor evidence="7">
        <name>Mg(2+)</name>
        <dbReference type="ChEBI" id="CHEBI:18420"/>
    </cofactor>
</comment>
<dbReference type="SUPFAM" id="SSF100950">
    <property type="entry name" value="NagB/RpiA/CoA transferase-like"/>
    <property type="match status" value="1"/>
</dbReference>
<dbReference type="InterPro" id="IPR037171">
    <property type="entry name" value="NagB/RpiA_transferase-like"/>
</dbReference>
<proteinExistence type="inferred from homology"/>
<comment type="similarity">
    <text evidence="1 7">Belongs to the 5-formyltetrahydrofolate cyclo-ligase family.</text>
</comment>
<dbReference type="GO" id="GO:0046872">
    <property type="term" value="F:metal ion binding"/>
    <property type="evidence" value="ECO:0007669"/>
    <property type="project" value="UniProtKB-KW"/>
</dbReference>
<evidence type="ECO:0000256" key="7">
    <source>
        <dbReference type="RuleBase" id="RU361279"/>
    </source>
</evidence>
<feature type="binding site" evidence="6">
    <location>
        <begin position="11"/>
        <end position="15"/>
    </location>
    <ligand>
        <name>ATP</name>
        <dbReference type="ChEBI" id="CHEBI:30616"/>
    </ligand>
</feature>
<gene>
    <name evidence="8" type="ORF">PTSG_12124</name>
</gene>
<dbReference type="Proteomes" id="UP000007799">
    <property type="component" value="Unassembled WGS sequence"/>
</dbReference>
<evidence type="ECO:0000256" key="4">
    <source>
        <dbReference type="ARBA" id="ARBA00036539"/>
    </source>
</evidence>
<dbReference type="AlphaFoldDB" id="F2U7N9"/>
<sequence>MEGNVSRVLVKAELRKAMKRLLSALSQGEKASQSTVVANKVEALPAFQNARRVAFFLSMPEEVDTNSMLKTAFATGKECFVPRYTKTDMEMYQVRDLDDIKTLPLTKWNIPQPEDIDARKSAMDAGGLDMIIVPGLAFSRDGGRLGRGKGYYDKYIQKCNDFAAQTRRTAPQCMAAQDCAQA</sequence>
<dbReference type="InterPro" id="IPR024185">
    <property type="entry name" value="FTHF_cligase-like_sf"/>
</dbReference>
<dbReference type="GO" id="GO:0005739">
    <property type="term" value="C:mitochondrion"/>
    <property type="evidence" value="ECO:0007669"/>
    <property type="project" value="TreeGrafter"/>
</dbReference>
<dbReference type="Gene3D" id="3.40.50.10420">
    <property type="entry name" value="NagB/RpiA/CoA transferase-like"/>
    <property type="match status" value="1"/>
</dbReference>
<dbReference type="PANTHER" id="PTHR23407:SF1">
    <property type="entry name" value="5-FORMYLTETRAHYDROFOLATE CYCLO-LIGASE"/>
    <property type="match status" value="1"/>
</dbReference>
<name>F2U7N9_SALR5</name>
<dbReference type="GO" id="GO:0030272">
    <property type="term" value="F:5-formyltetrahydrofolate cyclo-ligase activity"/>
    <property type="evidence" value="ECO:0007669"/>
    <property type="project" value="UniProtKB-EC"/>
</dbReference>
<keyword evidence="7" id="KW-0460">Magnesium</keyword>
<dbReference type="NCBIfam" id="TIGR02727">
    <property type="entry name" value="MTHFS_bact"/>
    <property type="match status" value="1"/>
</dbReference>
<keyword evidence="2 6" id="KW-0547">Nucleotide-binding</keyword>
<dbReference type="RefSeq" id="XP_004994960.1">
    <property type="nucleotide sequence ID" value="XM_004994903.1"/>
</dbReference>
<evidence type="ECO:0000256" key="6">
    <source>
        <dbReference type="PIRSR" id="PIRSR006806-1"/>
    </source>
</evidence>
<dbReference type="PANTHER" id="PTHR23407">
    <property type="entry name" value="ATPASE INHIBITOR/5-FORMYLTETRAHYDROFOLATE CYCLO-LIGASE"/>
    <property type="match status" value="1"/>
</dbReference>
<reference evidence="8" key="1">
    <citation type="submission" date="2009-08" db="EMBL/GenBank/DDBJ databases">
        <title>Annotation of Salpingoeca rosetta.</title>
        <authorList>
            <consortium name="The Broad Institute Genome Sequencing Platform"/>
            <person name="Russ C."/>
            <person name="Cuomo C."/>
            <person name="Burger G."/>
            <person name="Gray M.W."/>
            <person name="Holland P.W.H."/>
            <person name="King N."/>
            <person name="Lang F.B.F."/>
            <person name="Roger A.J."/>
            <person name="Ruiz-Trillo I."/>
            <person name="Young S.K."/>
            <person name="Zeng Q."/>
            <person name="Gargeya S."/>
            <person name="Alvarado L."/>
            <person name="Berlin A."/>
            <person name="Chapman S.B."/>
            <person name="Chen Z."/>
            <person name="Freedman E."/>
            <person name="Gellesch M."/>
            <person name="Goldberg J."/>
            <person name="Griggs A."/>
            <person name="Gujja S."/>
            <person name="Heilman E."/>
            <person name="Heiman D."/>
            <person name="Howarth C."/>
            <person name="Mehta T."/>
            <person name="Neiman D."/>
            <person name="Pearson M."/>
            <person name="Roberts A."/>
            <person name="Saif S."/>
            <person name="Shea T."/>
            <person name="Shenoy N."/>
            <person name="Sisk P."/>
            <person name="Stolte C."/>
            <person name="Sykes S."/>
            <person name="White J."/>
            <person name="Yandava C."/>
            <person name="Haas B."/>
            <person name="Nusbaum C."/>
            <person name="Birren B."/>
        </authorList>
    </citation>
    <scope>NUCLEOTIDE SEQUENCE [LARGE SCALE GENOMIC DNA]</scope>
    <source>
        <strain evidence="8">ATCC 50818</strain>
    </source>
</reference>
<dbReference type="GO" id="GO:0005524">
    <property type="term" value="F:ATP binding"/>
    <property type="evidence" value="ECO:0007669"/>
    <property type="project" value="UniProtKB-KW"/>
</dbReference>
<dbReference type="OMA" id="DKWGIPT"/>
<comment type="catalytic activity">
    <reaction evidence="4 7">
        <text>(6S)-5-formyl-5,6,7,8-tetrahydrofolate + ATP = (6R)-5,10-methenyltetrahydrofolate + ADP + phosphate</text>
        <dbReference type="Rhea" id="RHEA:10488"/>
        <dbReference type="ChEBI" id="CHEBI:30616"/>
        <dbReference type="ChEBI" id="CHEBI:43474"/>
        <dbReference type="ChEBI" id="CHEBI:57455"/>
        <dbReference type="ChEBI" id="CHEBI:57457"/>
        <dbReference type="ChEBI" id="CHEBI:456216"/>
        <dbReference type="EC" id="6.3.3.2"/>
    </reaction>
</comment>
<evidence type="ECO:0000313" key="9">
    <source>
        <dbReference type="Proteomes" id="UP000007799"/>
    </source>
</evidence>
<accession>F2U7N9</accession>
<evidence type="ECO:0000256" key="3">
    <source>
        <dbReference type="ARBA" id="ARBA00022840"/>
    </source>
</evidence>
<keyword evidence="7" id="KW-0479">Metal-binding</keyword>
<feature type="binding site" evidence="6">
    <location>
        <position position="62"/>
    </location>
    <ligand>
        <name>substrate</name>
    </ligand>
</feature>
<dbReference type="FunCoup" id="F2U7N9">
    <property type="interactions" value="750"/>
</dbReference>
<organism evidence="9">
    <name type="scientific">Salpingoeca rosetta (strain ATCC 50818 / BSB-021)</name>
    <dbReference type="NCBI Taxonomy" id="946362"/>
    <lineage>
        <taxon>Eukaryota</taxon>
        <taxon>Choanoflagellata</taxon>
        <taxon>Craspedida</taxon>
        <taxon>Salpingoecidae</taxon>
        <taxon>Salpingoeca</taxon>
    </lineage>
</organism>
<dbReference type="eggNOG" id="KOG3093">
    <property type="taxonomic scope" value="Eukaryota"/>
</dbReference>
<dbReference type="InterPro" id="IPR002698">
    <property type="entry name" value="FTHF_cligase"/>
</dbReference>